<feature type="region of interest" description="Disordered" evidence="1">
    <location>
        <begin position="104"/>
        <end position="131"/>
    </location>
</feature>
<reference evidence="2" key="1">
    <citation type="submission" date="2023-03" db="EMBL/GenBank/DDBJ databases">
        <title>Massive genome expansion in bonnet fungi (Mycena s.s.) driven by repeated elements and novel gene families across ecological guilds.</title>
        <authorList>
            <consortium name="Lawrence Berkeley National Laboratory"/>
            <person name="Harder C.B."/>
            <person name="Miyauchi S."/>
            <person name="Viragh M."/>
            <person name="Kuo A."/>
            <person name="Thoen E."/>
            <person name="Andreopoulos B."/>
            <person name="Lu D."/>
            <person name="Skrede I."/>
            <person name="Drula E."/>
            <person name="Henrissat B."/>
            <person name="Morin E."/>
            <person name="Kohler A."/>
            <person name="Barry K."/>
            <person name="LaButti K."/>
            <person name="Morin E."/>
            <person name="Salamov A."/>
            <person name="Lipzen A."/>
            <person name="Mereny Z."/>
            <person name="Hegedus B."/>
            <person name="Baldrian P."/>
            <person name="Stursova M."/>
            <person name="Weitz H."/>
            <person name="Taylor A."/>
            <person name="Grigoriev I.V."/>
            <person name="Nagy L.G."/>
            <person name="Martin F."/>
            <person name="Kauserud H."/>
        </authorList>
    </citation>
    <scope>NUCLEOTIDE SEQUENCE</scope>
    <source>
        <strain evidence="2">CBHHK002</strain>
    </source>
</reference>
<keyword evidence="3" id="KW-1185">Reference proteome</keyword>
<proteinExistence type="predicted"/>
<evidence type="ECO:0000313" key="2">
    <source>
        <dbReference type="EMBL" id="KAJ7339871.1"/>
    </source>
</evidence>
<gene>
    <name evidence="2" type="ORF">DFH08DRAFT_1013382</name>
</gene>
<dbReference type="AlphaFoldDB" id="A0AAD6ZU84"/>
<evidence type="ECO:0000313" key="3">
    <source>
        <dbReference type="Proteomes" id="UP001218218"/>
    </source>
</evidence>
<dbReference type="Proteomes" id="UP001218218">
    <property type="component" value="Unassembled WGS sequence"/>
</dbReference>
<organism evidence="2 3">
    <name type="scientific">Mycena albidolilacea</name>
    <dbReference type="NCBI Taxonomy" id="1033008"/>
    <lineage>
        <taxon>Eukaryota</taxon>
        <taxon>Fungi</taxon>
        <taxon>Dikarya</taxon>
        <taxon>Basidiomycota</taxon>
        <taxon>Agaricomycotina</taxon>
        <taxon>Agaricomycetes</taxon>
        <taxon>Agaricomycetidae</taxon>
        <taxon>Agaricales</taxon>
        <taxon>Marasmiineae</taxon>
        <taxon>Mycenaceae</taxon>
        <taxon>Mycena</taxon>
    </lineage>
</organism>
<evidence type="ECO:0000256" key="1">
    <source>
        <dbReference type="SAM" id="MobiDB-lite"/>
    </source>
</evidence>
<feature type="compositionally biased region" description="Acidic residues" evidence="1">
    <location>
        <begin position="114"/>
        <end position="125"/>
    </location>
</feature>
<dbReference type="EMBL" id="JARIHO010000027">
    <property type="protein sequence ID" value="KAJ7339871.1"/>
    <property type="molecule type" value="Genomic_DNA"/>
</dbReference>
<feature type="compositionally biased region" description="Basic and acidic residues" evidence="1">
    <location>
        <begin position="104"/>
        <end position="113"/>
    </location>
</feature>
<comment type="caution">
    <text evidence="2">The sequence shown here is derived from an EMBL/GenBank/DDBJ whole genome shotgun (WGS) entry which is preliminary data.</text>
</comment>
<sequence>MRFRASLSLFPSLHFHCLPFPPPAALYHLLDQSIELQGILHGLVPMHVRPQRRTLRVHPALKDRLPRRARCVRVPHARAEPQTVFPRSHCVELLLVERNEEVEVPQRPKRNLDGEGDGVEGEGGGDGDGAATLSVDVDAFANDARLLLQLQDHYHCEPRGSRAKA</sequence>
<protein>
    <submittedName>
        <fullName evidence="2">Uncharacterized protein</fullName>
    </submittedName>
</protein>
<accession>A0AAD6ZU84</accession>
<name>A0AAD6ZU84_9AGAR</name>